<accession>A0A915HIZ2</accession>
<dbReference type="Proteomes" id="UP000887565">
    <property type="component" value="Unplaced"/>
</dbReference>
<protein>
    <submittedName>
        <fullName evidence="2">Transposase</fullName>
    </submittedName>
</protein>
<dbReference type="WBParaSite" id="nRc.2.0.1.t01968-RA">
    <property type="protein sequence ID" value="nRc.2.0.1.t01968-RA"/>
    <property type="gene ID" value="nRc.2.0.1.g01968"/>
</dbReference>
<evidence type="ECO:0000313" key="1">
    <source>
        <dbReference type="Proteomes" id="UP000887565"/>
    </source>
</evidence>
<organism evidence="1 2">
    <name type="scientific">Romanomermis culicivorax</name>
    <name type="common">Nematode worm</name>
    <dbReference type="NCBI Taxonomy" id="13658"/>
    <lineage>
        <taxon>Eukaryota</taxon>
        <taxon>Metazoa</taxon>
        <taxon>Ecdysozoa</taxon>
        <taxon>Nematoda</taxon>
        <taxon>Enoplea</taxon>
        <taxon>Dorylaimia</taxon>
        <taxon>Mermithida</taxon>
        <taxon>Mermithoidea</taxon>
        <taxon>Mermithidae</taxon>
        <taxon>Romanomermis</taxon>
    </lineage>
</organism>
<keyword evidence="1" id="KW-1185">Reference proteome</keyword>
<name>A0A915HIZ2_ROMCU</name>
<dbReference type="AlphaFoldDB" id="A0A915HIZ2"/>
<proteinExistence type="predicted"/>
<sequence length="137" mass="15868">MLGDFIGMRNDHALTDWHHYIHELLLDAMNQPPPMGGPKEIVEIDESFFAGRRKPAVNMHGRMLHGNQKDPPQDPKTLGMGTGKECTSLYNGMDDEVQFRILHPWQNNRYFLVDDYNIGQGMAIAELERWFFATFEF</sequence>
<evidence type="ECO:0000313" key="2">
    <source>
        <dbReference type="WBParaSite" id="nRc.2.0.1.t01968-RA"/>
    </source>
</evidence>
<reference evidence="2" key="1">
    <citation type="submission" date="2022-11" db="UniProtKB">
        <authorList>
            <consortium name="WormBaseParasite"/>
        </authorList>
    </citation>
    <scope>IDENTIFICATION</scope>
</reference>